<evidence type="ECO:0000259" key="4">
    <source>
        <dbReference type="SMART" id="SM00382"/>
    </source>
</evidence>
<dbReference type="OrthoDB" id="3775353at2"/>
<dbReference type="Pfam" id="PF00005">
    <property type="entry name" value="ABC_tran"/>
    <property type="match status" value="1"/>
</dbReference>
<dbReference type="STRING" id="490629.SAMN05216266_11673"/>
<evidence type="ECO:0000313" key="6">
    <source>
        <dbReference type="Proteomes" id="UP000243799"/>
    </source>
</evidence>
<proteinExistence type="predicted"/>
<keyword evidence="6" id="KW-1185">Reference proteome</keyword>
<protein>
    <submittedName>
        <fullName evidence="5">ABC transporter</fullName>
    </submittedName>
</protein>
<dbReference type="SMART" id="SM00382">
    <property type="entry name" value="AAA"/>
    <property type="match status" value="1"/>
</dbReference>
<feature type="compositionally biased region" description="Acidic residues" evidence="3">
    <location>
        <begin position="223"/>
        <end position="240"/>
    </location>
</feature>
<keyword evidence="1" id="KW-0547">Nucleotide-binding</keyword>
<reference evidence="6" key="1">
    <citation type="submission" date="2016-10" db="EMBL/GenBank/DDBJ databases">
        <authorList>
            <person name="Varghese N."/>
            <person name="Submissions S."/>
        </authorList>
    </citation>
    <scope>NUCLEOTIDE SEQUENCE [LARGE SCALE GENOMIC DNA]</scope>
    <source>
        <strain evidence="6">CGMCC 4.3568</strain>
    </source>
</reference>
<dbReference type="GO" id="GO:0005524">
    <property type="term" value="F:ATP binding"/>
    <property type="evidence" value="ECO:0007669"/>
    <property type="project" value="UniProtKB-KW"/>
</dbReference>
<evidence type="ECO:0000313" key="5">
    <source>
        <dbReference type="EMBL" id="SFB52684.1"/>
    </source>
</evidence>
<dbReference type="AlphaFoldDB" id="A0A1I1BQE4"/>
<dbReference type="EMBL" id="FOKG01000016">
    <property type="protein sequence ID" value="SFB52684.1"/>
    <property type="molecule type" value="Genomic_DNA"/>
</dbReference>
<name>A0A1I1BQE4_9PSEU</name>
<evidence type="ECO:0000256" key="3">
    <source>
        <dbReference type="SAM" id="MobiDB-lite"/>
    </source>
</evidence>
<dbReference type="Proteomes" id="UP000243799">
    <property type="component" value="Unassembled WGS sequence"/>
</dbReference>
<keyword evidence="2" id="KW-0067">ATP-binding</keyword>
<organism evidence="5 6">
    <name type="scientific">Amycolatopsis marina</name>
    <dbReference type="NCBI Taxonomy" id="490629"/>
    <lineage>
        <taxon>Bacteria</taxon>
        <taxon>Bacillati</taxon>
        <taxon>Actinomycetota</taxon>
        <taxon>Actinomycetes</taxon>
        <taxon>Pseudonocardiales</taxon>
        <taxon>Pseudonocardiaceae</taxon>
        <taxon>Amycolatopsis</taxon>
    </lineage>
</organism>
<dbReference type="Gene3D" id="3.40.50.300">
    <property type="entry name" value="P-loop containing nucleotide triphosphate hydrolases"/>
    <property type="match status" value="1"/>
</dbReference>
<gene>
    <name evidence="5" type="ORF">SAMN05216266_11673</name>
</gene>
<accession>A0A1I1BQE4</accession>
<dbReference type="InterPro" id="IPR027417">
    <property type="entry name" value="P-loop_NTPase"/>
</dbReference>
<feature type="domain" description="AAA+ ATPase" evidence="4">
    <location>
        <begin position="27"/>
        <end position="208"/>
    </location>
</feature>
<dbReference type="InterPro" id="IPR003439">
    <property type="entry name" value="ABC_transporter-like_ATP-bd"/>
</dbReference>
<dbReference type="SUPFAM" id="SSF52540">
    <property type="entry name" value="P-loop containing nucleoside triphosphate hydrolases"/>
    <property type="match status" value="1"/>
</dbReference>
<evidence type="ECO:0000256" key="2">
    <source>
        <dbReference type="ARBA" id="ARBA00022840"/>
    </source>
</evidence>
<sequence length="240" mass="25564">MQVHADRVSVDGPHGTLLPSTSFTVSSGEFALVHGDPGTGLTAFGLALAGRLRPTTGRITLDGSPDAAALRRQVAVVDAPGVSEPEEALALRVVVGEELALAGRQADRESVLRWLAEHDVAAYADTRFENVAPATRTRLLCALAASRRDVRMLVLDRPDRHTSDVDNWSMLAQEHAERGLAVVVLTATVPHSALPCPSARIGAHEQPPPQRCTPEGTDAAEPVVEEETVEPQETTEGEKL</sequence>
<dbReference type="InterPro" id="IPR003593">
    <property type="entry name" value="AAA+_ATPase"/>
</dbReference>
<feature type="region of interest" description="Disordered" evidence="3">
    <location>
        <begin position="198"/>
        <end position="240"/>
    </location>
</feature>
<evidence type="ECO:0000256" key="1">
    <source>
        <dbReference type="ARBA" id="ARBA00022741"/>
    </source>
</evidence>
<dbReference type="RefSeq" id="WP_091675649.1">
    <property type="nucleotide sequence ID" value="NZ_FOKG01000016.1"/>
</dbReference>
<dbReference type="GO" id="GO:0016887">
    <property type="term" value="F:ATP hydrolysis activity"/>
    <property type="evidence" value="ECO:0007669"/>
    <property type="project" value="InterPro"/>
</dbReference>